<dbReference type="InterPro" id="IPR036397">
    <property type="entry name" value="RNaseH_sf"/>
</dbReference>
<feature type="region of interest" description="Disordered" evidence="1">
    <location>
        <begin position="347"/>
        <end position="395"/>
    </location>
</feature>
<evidence type="ECO:0000313" key="4">
    <source>
        <dbReference type="Proteomes" id="UP001152797"/>
    </source>
</evidence>
<protein>
    <recommendedName>
        <fullName evidence="5">Reverse transcriptase</fullName>
    </recommendedName>
</protein>
<dbReference type="GO" id="GO:0003676">
    <property type="term" value="F:nucleic acid binding"/>
    <property type="evidence" value="ECO:0007669"/>
    <property type="project" value="InterPro"/>
</dbReference>
<feature type="region of interest" description="Disordered" evidence="1">
    <location>
        <begin position="1098"/>
        <end position="1121"/>
    </location>
</feature>
<proteinExistence type="predicted"/>
<dbReference type="EMBL" id="CAMXCT020001151">
    <property type="protein sequence ID" value="CAL1140665.1"/>
    <property type="molecule type" value="Genomic_DNA"/>
</dbReference>
<dbReference type="PANTHER" id="PTHR33050">
    <property type="entry name" value="REVERSE TRANSCRIPTASE DOMAIN-CONTAINING PROTEIN"/>
    <property type="match status" value="1"/>
</dbReference>
<dbReference type="PANTHER" id="PTHR33050:SF7">
    <property type="entry name" value="RIBONUCLEASE H"/>
    <property type="match status" value="1"/>
</dbReference>
<evidence type="ECO:0000256" key="1">
    <source>
        <dbReference type="SAM" id="MobiDB-lite"/>
    </source>
</evidence>
<dbReference type="InterPro" id="IPR043128">
    <property type="entry name" value="Rev_trsase/Diguanyl_cyclase"/>
</dbReference>
<dbReference type="InterPro" id="IPR043502">
    <property type="entry name" value="DNA/RNA_pol_sf"/>
</dbReference>
<feature type="region of interest" description="Disordered" evidence="1">
    <location>
        <begin position="1"/>
        <end position="65"/>
    </location>
</feature>
<dbReference type="Gene3D" id="3.30.70.270">
    <property type="match status" value="1"/>
</dbReference>
<sequence>MAEGNREAEEADLSSPDYGGDEEPKVGTVTAVAAGSKRQEEKETGKVPPGEDGAEDKDEDRDRFWLPERVKNALQKSRNFDEFRKARPFRLETYVEALDRKKDTEINLADPKVYDEIDRSVEEGEWDGFHSGFPCASFSRVRWRDSPGGPMPVRSAAHIYGLPGNTPSQQKEADEGTLMATRSAWLHKKQVMACQKRGVPEVSTLENPPGAKDSGSAWDLLELLQVVQETKSSTVEFNTCAYQTKLRKRWFKPARWTGKLETLGSLAKVCKCPAWVEHVPLMGKQKTEAAGAYPEELTDAVAKKIVETWKRVLNLEWLRYQFKMKSNLINKLQIQWLENEEKRRKRVYEDSTPENQQALSSEPKKARTEVKMLEANDNEEEALPSSSTGPSRKRIREDQNDHAIGGMRNPSIAVSRLHQVQRVGQQISDAWAVFAGDHPEVLDAAKNYGSREAKINMELLDAWRNRLQEFLEVKLMDGITLKEEVEFASPLNAALWDAWRVASRDPEQYIGQWAREGVPLGMDMEVPASGIYPTVDPQEPLETKMDMAELKNLRNYESVETQKEEASIEVDRYLKKGFCRVLSWEELHERFPEGTASRLALIMKQKPDGSTKRRIVIDMKRSRGNDRANIKERIVLPRAQDIVESLRVMRSRERELRGRDSERSILKSSRAFQDTEVEFCPLDLQDAFCHFGVHPTELKHCVSPGLESGTGILWVAMLFGFKGAPFIMGRLSAAIGRLVQSMFHPAAAQTQVYIDDVALILRGSQQCRDLNLAKVLYVLAAFGVQVAMEKGERGRRVQWIGTTFELIPNYVVLGAPEKMIGEVKDTLDSWAKKGMIPTKELRSFLGKLAWIAGIIPRLRWTVTAMYAVLTKVLNEEDKEHERAQQRKGDRRPKVGLVAVKRLGTTVPWLQAAFATPESMVIRQEPLEKLEPVWGVVTDASPKGIGGLLIHRVGQSWHIVEAFEAPVQSHQAVSLDIEFQQASGQAVLEAVAMLRALQMWSTKVQKGALVIRSDSSVALAITKKLSSPTKTLNYIAAEISLLLEKACISRLVPQHIPGTLNKEADWLSRLGDRGAIPAALVGIKLRRTTALSERQLAMKPPGQEGSPWHAALPHPSGVYDSL</sequence>
<gene>
    <name evidence="2" type="ORF">C1SCF055_LOCUS14574</name>
</gene>
<name>A0A9P1FUI0_9DINO</name>
<reference evidence="3" key="2">
    <citation type="submission" date="2024-04" db="EMBL/GenBank/DDBJ databases">
        <authorList>
            <person name="Chen Y."/>
            <person name="Shah S."/>
            <person name="Dougan E. K."/>
            <person name="Thang M."/>
            <person name="Chan C."/>
        </authorList>
    </citation>
    <scope>NUCLEOTIDE SEQUENCE [LARGE SCALE GENOMIC DNA]</scope>
</reference>
<reference evidence="2" key="1">
    <citation type="submission" date="2022-10" db="EMBL/GenBank/DDBJ databases">
        <authorList>
            <person name="Chen Y."/>
            <person name="Dougan E. K."/>
            <person name="Chan C."/>
            <person name="Rhodes N."/>
            <person name="Thang M."/>
        </authorList>
    </citation>
    <scope>NUCLEOTIDE SEQUENCE</scope>
</reference>
<keyword evidence="4" id="KW-1185">Reference proteome</keyword>
<comment type="caution">
    <text evidence="2">The sequence shown here is derived from an EMBL/GenBank/DDBJ whole genome shotgun (WGS) entry which is preliminary data.</text>
</comment>
<evidence type="ECO:0008006" key="5">
    <source>
        <dbReference type="Google" id="ProtNLM"/>
    </source>
</evidence>
<accession>A0A9P1FUI0</accession>
<dbReference type="SUPFAM" id="SSF56672">
    <property type="entry name" value="DNA/RNA polymerases"/>
    <property type="match status" value="1"/>
</dbReference>
<evidence type="ECO:0000313" key="3">
    <source>
        <dbReference type="EMBL" id="CAL1140665.1"/>
    </source>
</evidence>
<dbReference type="OrthoDB" id="7462124at2759"/>
<dbReference type="Proteomes" id="UP001152797">
    <property type="component" value="Unassembled WGS sequence"/>
</dbReference>
<dbReference type="EMBL" id="CAMXCT030001151">
    <property type="protein sequence ID" value="CAL4774602.1"/>
    <property type="molecule type" value="Genomic_DNA"/>
</dbReference>
<dbReference type="AlphaFoldDB" id="A0A9P1FUI0"/>
<organism evidence="2">
    <name type="scientific">Cladocopium goreaui</name>
    <dbReference type="NCBI Taxonomy" id="2562237"/>
    <lineage>
        <taxon>Eukaryota</taxon>
        <taxon>Sar</taxon>
        <taxon>Alveolata</taxon>
        <taxon>Dinophyceae</taxon>
        <taxon>Suessiales</taxon>
        <taxon>Symbiodiniaceae</taxon>
        <taxon>Cladocopium</taxon>
    </lineage>
</organism>
<dbReference type="EMBL" id="CAMXCT010001151">
    <property type="protein sequence ID" value="CAI3987290.1"/>
    <property type="molecule type" value="Genomic_DNA"/>
</dbReference>
<evidence type="ECO:0000313" key="2">
    <source>
        <dbReference type="EMBL" id="CAI3987290.1"/>
    </source>
</evidence>
<dbReference type="InterPro" id="IPR052055">
    <property type="entry name" value="Hepadnavirus_pol/RT"/>
</dbReference>
<feature type="compositionally biased region" description="Basic and acidic residues" evidence="1">
    <location>
        <begin position="362"/>
        <end position="374"/>
    </location>
</feature>
<dbReference type="Gene3D" id="3.30.420.10">
    <property type="entry name" value="Ribonuclease H-like superfamily/Ribonuclease H"/>
    <property type="match status" value="1"/>
</dbReference>